<dbReference type="Proteomes" id="UP000516280">
    <property type="component" value="Chromosome"/>
</dbReference>
<feature type="chain" id="PRO_5038732972" description="Lipoprotein" evidence="2">
    <location>
        <begin position="23"/>
        <end position="150"/>
    </location>
</feature>
<feature type="compositionally biased region" description="Low complexity" evidence="1">
    <location>
        <begin position="44"/>
        <end position="75"/>
    </location>
</feature>
<keyword evidence="2" id="KW-0732">Signal</keyword>
<dbReference type="KEGG" id="lpaa:BHS01_00370"/>
<feature type="signal peptide" evidence="2">
    <location>
        <begin position="1"/>
        <end position="22"/>
    </location>
</feature>
<gene>
    <name evidence="3" type="ORF">BHS01_00370</name>
</gene>
<dbReference type="PROSITE" id="PS51257">
    <property type="entry name" value="PROKAR_LIPOPROTEIN"/>
    <property type="match status" value="1"/>
</dbReference>
<evidence type="ECO:0000256" key="1">
    <source>
        <dbReference type="SAM" id="MobiDB-lite"/>
    </source>
</evidence>
<organism evidence="3 4">
    <name type="scientific">Pseudolactococcus paracarnosus</name>
    <dbReference type="NCBI Taxonomy" id="2749962"/>
    <lineage>
        <taxon>Bacteria</taxon>
        <taxon>Bacillati</taxon>
        <taxon>Bacillota</taxon>
        <taxon>Bacilli</taxon>
        <taxon>Lactobacillales</taxon>
        <taxon>Streptococcaceae</taxon>
        <taxon>Pseudolactococcus</taxon>
    </lineage>
</organism>
<evidence type="ECO:0000313" key="4">
    <source>
        <dbReference type="Proteomes" id="UP000516280"/>
    </source>
</evidence>
<dbReference type="AlphaFoldDB" id="A0A7L4WDE3"/>
<reference evidence="3 4" key="1">
    <citation type="submission" date="2016-09" db="EMBL/GenBank/DDBJ databases">
        <title>Lactic acid bacteria from MAP meat Genome sequencing and assembly.</title>
        <authorList>
            <person name="Behr J."/>
            <person name="Hilgarth M."/>
            <person name="Vogel R.F."/>
        </authorList>
    </citation>
    <scope>NUCLEOTIDE SEQUENCE [LARGE SCALE GENOMIC DNA]</scope>
    <source>
        <strain evidence="3 4">TMW21615</strain>
    </source>
</reference>
<protein>
    <recommendedName>
        <fullName evidence="5">Lipoprotein</fullName>
    </recommendedName>
</protein>
<proteinExistence type="predicted"/>
<evidence type="ECO:0008006" key="5">
    <source>
        <dbReference type="Google" id="ProtNLM"/>
    </source>
</evidence>
<dbReference type="RefSeq" id="WP_109833812.1">
    <property type="nucleotide sequence ID" value="NZ_CP017195.1"/>
</dbReference>
<dbReference type="EMBL" id="CP017195">
    <property type="protein sequence ID" value="QDJ27122.1"/>
    <property type="molecule type" value="Genomic_DNA"/>
</dbReference>
<accession>A0A7L4WDE3</accession>
<evidence type="ECO:0000313" key="3">
    <source>
        <dbReference type="EMBL" id="QDJ27122.1"/>
    </source>
</evidence>
<feature type="region of interest" description="Disordered" evidence="1">
    <location>
        <begin position="26"/>
        <end position="99"/>
    </location>
</feature>
<name>A0A7L4WDE3_9LACT</name>
<sequence>MTMKKISVVLVLLLSTIVLVTACGDKKTKTESSTKTSKSKSSKVSKVSKVSKSASEATKTSVSSSSSQTSSQSATKQEDLPSHGGATEESQWSKASSEAAKVMTVVEGREALRQVGIDDSNFSNADINKYILEAKAAGVALGNYMKSQGF</sequence>
<evidence type="ECO:0000256" key="2">
    <source>
        <dbReference type="SAM" id="SignalP"/>
    </source>
</evidence>